<evidence type="ECO:0000256" key="7">
    <source>
        <dbReference type="ARBA" id="ARBA00038132"/>
    </source>
</evidence>
<keyword evidence="6" id="KW-0539">Nucleus</keyword>
<evidence type="ECO:0000256" key="2">
    <source>
        <dbReference type="ARBA" id="ARBA00004496"/>
    </source>
</evidence>
<protein>
    <submittedName>
        <fullName evidence="10">Arsenicals resistance</fullName>
    </submittedName>
</protein>
<dbReference type="GO" id="GO:0090575">
    <property type="term" value="C:RNA polymerase II transcription regulator complex"/>
    <property type="evidence" value="ECO:0007669"/>
    <property type="project" value="TreeGrafter"/>
</dbReference>
<dbReference type="Gene3D" id="1.20.5.170">
    <property type="match status" value="1"/>
</dbReference>
<dbReference type="EMBL" id="CP048997">
    <property type="protein sequence ID" value="QID83150.1"/>
    <property type="molecule type" value="Genomic_DNA"/>
</dbReference>
<keyword evidence="4" id="KW-0010">Activator</keyword>
<evidence type="ECO:0000256" key="9">
    <source>
        <dbReference type="SAM" id="MobiDB-lite"/>
    </source>
</evidence>
<accession>A0A6C1E2K7</accession>
<organism evidence="10 11">
    <name type="scientific">Saccharomyces pastorianus</name>
    <name type="common">Lager yeast</name>
    <name type="synonym">Saccharomyces cerevisiae x Saccharomyces eubayanus</name>
    <dbReference type="NCBI Taxonomy" id="27292"/>
    <lineage>
        <taxon>Eukaryota</taxon>
        <taxon>Fungi</taxon>
        <taxon>Dikarya</taxon>
        <taxon>Ascomycota</taxon>
        <taxon>Saccharomycotina</taxon>
        <taxon>Saccharomycetes</taxon>
        <taxon>Saccharomycetales</taxon>
        <taxon>Saccharomycetaceae</taxon>
        <taxon>Saccharomyces</taxon>
    </lineage>
</organism>
<dbReference type="Proteomes" id="UP000501346">
    <property type="component" value="Chromosome ScXVI"/>
</dbReference>
<dbReference type="SUPFAM" id="SSF57959">
    <property type="entry name" value="Leucine zipper domain"/>
    <property type="match status" value="1"/>
</dbReference>
<comment type="subcellular location">
    <subcellularLocation>
        <location evidence="2">Cytoplasm</location>
    </subcellularLocation>
    <subcellularLocation>
        <location evidence="1">Nucleus</location>
    </subcellularLocation>
</comment>
<keyword evidence="8" id="KW-0175">Coiled coil</keyword>
<keyword evidence="11" id="KW-1185">Reference proteome</keyword>
<reference evidence="10 11" key="1">
    <citation type="journal article" date="2019" name="BMC Genomics">
        <title>Chromosome level assembly and comparative genome analysis confirm lager-brewing yeasts originated from a single hybridization.</title>
        <authorList>
            <person name="Salazar A.N."/>
            <person name="Gorter de Vries A.R."/>
            <person name="van den Broek M."/>
            <person name="Brouwers N."/>
            <person name="de la Torre Cortes P."/>
            <person name="Kuijpers N.G.A."/>
            <person name="Daran J.G."/>
            <person name="Abeel T."/>
        </authorList>
    </citation>
    <scope>NUCLEOTIDE SEQUENCE [LARGE SCALE GENOMIC DNA]</scope>
    <source>
        <strain evidence="10 11">CBS 1483</strain>
    </source>
</reference>
<dbReference type="InterPro" id="IPR046347">
    <property type="entry name" value="bZIP_sf"/>
</dbReference>
<dbReference type="PANTHER" id="PTHR40621:SF6">
    <property type="entry name" value="AP-1-LIKE TRANSCRIPTION FACTOR YAP1-RELATED"/>
    <property type="match status" value="1"/>
</dbReference>
<comment type="similarity">
    <text evidence="7">Belongs to the bZIP family. YAP subfamily.</text>
</comment>
<name>A0A6C1E2K7_SACPS</name>
<feature type="coiled-coil region" evidence="8">
    <location>
        <begin position="34"/>
        <end position="64"/>
    </location>
</feature>
<dbReference type="InterPro" id="IPR023167">
    <property type="entry name" value="Yap1_redox_dom_sf"/>
</dbReference>
<evidence type="ECO:0000256" key="6">
    <source>
        <dbReference type="ARBA" id="ARBA00023242"/>
    </source>
</evidence>
<evidence type="ECO:0000313" key="10">
    <source>
        <dbReference type="EMBL" id="QID83150.1"/>
    </source>
</evidence>
<feature type="compositionally biased region" description="Basic residues" evidence="9">
    <location>
        <begin position="1"/>
        <end position="11"/>
    </location>
</feature>
<evidence type="ECO:0000256" key="1">
    <source>
        <dbReference type="ARBA" id="ARBA00004123"/>
    </source>
</evidence>
<evidence type="ECO:0000313" key="11">
    <source>
        <dbReference type="Proteomes" id="UP000501346"/>
    </source>
</evidence>
<sequence>MAKPRGRKGGRKPSLTPPKNKRAAQLRASQNAFRKRKLERLEELEKKEAQLTVTNDQIHILKKENELLHFMLRSLFTERNMPSDERNISKACCEEKPPTCNTLDGNVVLSSTYNSLEIQQCYVFFKQLLSVCVGRNCTVPSPLNSFDRSFYPIGCTNLSNDIPGYSFVNDAMSEIHTFGDFNGELDSTFLEFSGTEIKEPNNFITENSNAIETAAASMVIRQGFHPRQYYTVDAFGGDVLLSAMDIWSFMKVHPKVNTFDLEILGTELKKSATCSNFDILISLKHFIKVFSSKL</sequence>
<dbReference type="InterPro" id="IPR050936">
    <property type="entry name" value="AP-1-like"/>
</dbReference>
<feature type="region of interest" description="Disordered" evidence="9">
    <location>
        <begin position="1"/>
        <end position="29"/>
    </location>
</feature>
<dbReference type="PANTHER" id="PTHR40621">
    <property type="entry name" value="TRANSCRIPTION FACTOR KAPC-RELATED"/>
    <property type="match status" value="1"/>
</dbReference>
<dbReference type="OrthoDB" id="4056575at2759"/>
<keyword evidence="5" id="KW-0804">Transcription</keyword>
<dbReference type="GO" id="GO:0000976">
    <property type="term" value="F:transcription cis-regulatory region binding"/>
    <property type="evidence" value="ECO:0007669"/>
    <property type="project" value="InterPro"/>
</dbReference>
<proteinExistence type="inferred from homology"/>
<dbReference type="AlphaFoldDB" id="A0A6C1E2K7"/>
<dbReference type="GO" id="GO:0001228">
    <property type="term" value="F:DNA-binding transcription activator activity, RNA polymerase II-specific"/>
    <property type="evidence" value="ECO:0007669"/>
    <property type="project" value="TreeGrafter"/>
</dbReference>
<evidence type="ECO:0000256" key="4">
    <source>
        <dbReference type="ARBA" id="ARBA00023159"/>
    </source>
</evidence>
<keyword evidence="3" id="KW-0805">Transcription regulation</keyword>
<evidence type="ECO:0000256" key="3">
    <source>
        <dbReference type="ARBA" id="ARBA00023015"/>
    </source>
</evidence>
<gene>
    <name evidence="10" type="primary">ARR1</name>
    <name evidence="10" type="ORF">GRS66_005597</name>
</gene>
<dbReference type="FunFam" id="1.20.5.170:FF:000139">
    <property type="entry name" value="Arr1p"/>
    <property type="match status" value="1"/>
</dbReference>
<evidence type="ECO:0000256" key="5">
    <source>
        <dbReference type="ARBA" id="ARBA00023163"/>
    </source>
</evidence>
<dbReference type="Gene3D" id="1.10.238.100">
    <property type="entry name" value="YAP1 redox domain. Chain B"/>
    <property type="match status" value="1"/>
</dbReference>
<dbReference type="SUPFAM" id="SSF111430">
    <property type="entry name" value="YAP1 redox domain"/>
    <property type="match status" value="1"/>
</dbReference>
<evidence type="ECO:0000256" key="8">
    <source>
        <dbReference type="SAM" id="Coils"/>
    </source>
</evidence>
<dbReference type="GO" id="GO:0005737">
    <property type="term" value="C:cytoplasm"/>
    <property type="evidence" value="ECO:0007669"/>
    <property type="project" value="UniProtKB-SubCell"/>
</dbReference>